<keyword evidence="4" id="KW-1185">Reference proteome</keyword>
<dbReference type="Proteomes" id="UP001219518">
    <property type="component" value="Unassembled WGS sequence"/>
</dbReference>
<sequence>MGKSRWSAYRLKRRKRQNRIRNERCTCSCPVHRKRSSPASSSSSDIASQGVASSYMDNPWNESPQSHTSSQSDVYTVSGGAAKSTFSEENLSDSMNEYEAHYLEEGDHDDTDTAEEVNLSDEDGHEDFGNGNHPNDPEDDPGDDDADADVEEDENATNFGLNHPRLNVICRMHEAITMREIIILVLMLSVQHSLTYAAIVDVLKVLNVILGRKYLPESKQTLWKLLGKDRTGITKYFYCAHCKAKGSMANRPLFFRPYDNSSPPLSSSGILLKIVMSRLKYVLETPGFADNLRYREERVKIHEENIEDILDGTRYRSLSEPGNVLSNANNFSYGMNNDGFRITRTSNAEAQPIYIKLNELSPSVRQKHIFLSGIWIDRTTPNMNCLLAPIVEQANDLAINGLQWRRNDENITSKFVELYCTADAKAKALLLNLNEPTGFRSCLFCDIVGVQANGVKFPMWPFGDMPEPTPRTHDTILRDMIAEDNGFNGSSELGLLEFMDLKEGFSCDDLHPIYVGVVKDYFEELFLPEGAYYIRPGNLAILNRRWLAVKFPTCLARKPRKIATFKRWRGSEFRNFLLYGLPCLAGLVTDNIFDNLQRLSNAAFLLSKQSISEDDLIQAEEDLSVFCYEFQDLFGVAKMKFNVHVLTHLTEVVRSLGNLYVHSTFNFESWNHRLKKLVTSSWGTCDQVVFRLLIATFVSAARFDNRISDRVRLSMESIILKSRLDNALHIGPVYLLGKVNRRPPTAGELQLLGAQGIILDSDIVLEYKRAYCNNFEWRSTQYTREGRSDNTNIQTGDGSFASIKNILVITTNGDRVCGLVCHIYDLLEHVPLLKFMYPIPPQEENLQWIPASSVSCLAVKIVTPLSSVIAPIANNVEID</sequence>
<dbReference type="EMBL" id="JAHWGI010000988">
    <property type="protein sequence ID" value="KAK3920081.1"/>
    <property type="molecule type" value="Genomic_DNA"/>
</dbReference>
<feature type="compositionally biased region" description="Low complexity" evidence="1">
    <location>
        <begin position="37"/>
        <end position="54"/>
    </location>
</feature>
<feature type="transmembrane region" description="Helical" evidence="2">
    <location>
        <begin position="181"/>
        <end position="199"/>
    </location>
</feature>
<reference evidence="3" key="1">
    <citation type="submission" date="2021-07" db="EMBL/GenBank/DDBJ databases">
        <authorList>
            <person name="Catto M.A."/>
            <person name="Jacobson A."/>
            <person name="Kennedy G."/>
            <person name="Labadie P."/>
            <person name="Hunt B.G."/>
            <person name="Srinivasan R."/>
        </authorList>
    </citation>
    <scope>NUCLEOTIDE SEQUENCE</scope>
    <source>
        <strain evidence="3">PL_HMW_Pooled</strain>
        <tissue evidence="3">Head</tissue>
    </source>
</reference>
<evidence type="ECO:0000256" key="1">
    <source>
        <dbReference type="SAM" id="MobiDB-lite"/>
    </source>
</evidence>
<protein>
    <submittedName>
        <fullName evidence="3">Peroxisome biosynthesis protein PAS1</fullName>
    </submittedName>
</protein>
<evidence type="ECO:0000313" key="4">
    <source>
        <dbReference type="Proteomes" id="UP001219518"/>
    </source>
</evidence>
<dbReference type="AlphaFoldDB" id="A0AAE1HEV4"/>
<reference evidence="3" key="2">
    <citation type="journal article" date="2023" name="BMC Genomics">
        <title>Pest status, molecular evolution, and epigenetic factors derived from the genome assembly of Frankliniella fusca, a thysanopteran phytovirus vector.</title>
        <authorList>
            <person name="Catto M.A."/>
            <person name="Labadie P.E."/>
            <person name="Jacobson A.L."/>
            <person name="Kennedy G.G."/>
            <person name="Srinivasan R."/>
            <person name="Hunt B.G."/>
        </authorList>
    </citation>
    <scope>NUCLEOTIDE SEQUENCE</scope>
    <source>
        <strain evidence="3">PL_HMW_Pooled</strain>
    </source>
</reference>
<feature type="compositionally biased region" description="Acidic residues" evidence="1">
    <location>
        <begin position="137"/>
        <end position="155"/>
    </location>
</feature>
<evidence type="ECO:0000313" key="3">
    <source>
        <dbReference type="EMBL" id="KAK3920081.1"/>
    </source>
</evidence>
<dbReference type="PANTHER" id="PTHR46579:SF1">
    <property type="entry name" value="F5_8 TYPE C DOMAIN-CONTAINING PROTEIN"/>
    <property type="match status" value="1"/>
</dbReference>
<comment type="caution">
    <text evidence="3">The sequence shown here is derived from an EMBL/GenBank/DDBJ whole genome shotgun (WGS) entry which is preliminary data.</text>
</comment>
<gene>
    <name evidence="3" type="ORF">KUF71_009368</name>
</gene>
<feature type="region of interest" description="Disordered" evidence="1">
    <location>
        <begin position="121"/>
        <end position="158"/>
    </location>
</feature>
<keyword evidence="2" id="KW-0472">Membrane</keyword>
<feature type="compositionally biased region" description="Polar residues" evidence="1">
    <location>
        <begin position="60"/>
        <end position="75"/>
    </location>
</feature>
<name>A0AAE1HEV4_9NEOP</name>
<feature type="region of interest" description="Disordered" evidence="1">
    <location>
        <begin position="22"/>
        <end position="76"/>
    </location>
</feature>
<dbReference type="PANTHER" id="PTHR46579">
    <property type="entry name" value="F5/8 TYPE C DOMAIN-CONTAINING PROTEIN-RELATED"/>
    <property type="match status" value="1"/>
</dbReference>
<accession>A0AAE1HEV4</accession>
<evidence type="ECO:0000256" key="2">
    <source>
        <dbReference type="SAM" id="Phobius"/>
    </source>
</evidence>
<keyword evidence="2" id="KW-0812">Transmembrane</keyword>
<organism evidence="3 4">
    <name type="scientific">Frankliniella fusca</name>
    <dbReference type="NCBI Taxonomy" id="407009"/>
    <lineage>
        <taxon>Eukaryota</taxon>
        <taxon>Metazoa</taxon>
        <taxon>Ecdysozoa</taxon>
        <taxon>Arthropoda</taxon>
        <taxon>Hexapoda</taxon>
        <taxon>Insecta</taxon>
        <taxon>Pterygota</taxon>
        <taxon>Neoptera</taxon>
        <taxon>Paraneoptera</taxon>
        <taxon>Thysanoptera</taxon>
        <taxon>Terebrantia</taxon>
        <taxon>Thripoidea</taxon>
        <taxon>Thripidae</taxon>
        <taxon>Frankliniella</taxon>
    </lineage>
</organism>
<proteinExistence type="predicted"/>
<keyword evidence="2" id="KW-1133">Transmembrane helix</keyword>